<evidence type="ECO:0000313" key="7">
    <source>
        <dbReference type="Proteomes" id="UP001457282"/>
    </source>
</evidence>
<feature type="region of interest" description="Disordered" evidence="4">
    <location>
        <begin position="148"/>
        <end position="180"/>
    </location>
</feature>
<evidence type="ECO:0000256" key="3">
    <source>
        <dbReference type="ARBA" id="ARBA00023242"/>
    </source>
</evidence>
<dbReference type="Proteomes" id="UP001457282">
    <property type="component" value="Unassembled WGS sequence"/>
</dbReference>
<comment type="subcellular location">
    <subcellularLocation>
        <location evidence="1">Nucleus</location>
    </subcellularLocation>
</comment>
<dbReference type="SMART" id="SM00526">
    <property type="entry name" value="H15"/>
    <property type="match status" value="1"/>
</dbReference>
<dbReference type="SUPFAM" id="SSF46785">
    <property type="entry name" value="Winged helix' DNA-binding domain"/>
    <property type="match status" value="1"/>
</dbReference>
<feature type="domain" description="H15" evidence="5">
    <location>
        <begin position="68"/>
        <end position="139"/>
    </location>
</feature>
<dbReference type="GO" id="GO:0003690">
    <property type="term" value="F:double-stranded DNA binding"/>
    <property type="evidence" value="ECO:0007669"/>
    <property type="project" value="TreeGrafter"/>
</dbReference>
<dbReference type="GO" id="GO:0030261">
    <property type="term" value="P:chromosome condensation"/>
    <property type="evidence" value="ECO:0007669"/>
    <property type="project" value="TreeGrafter"/>
</dbReference>
<name>A0AAW1XF39_RUBAR</name>
<keyword evidence="3" id="KW-0539">Nucleus</keyword>
<dbReference type="CDD" id="cd00073">
    <property type="entry name" value="H15"/>
    <property type="match status" value="1"/>
</dbReference>
<gene>
    <name evidence="6" type="ORF">M0R45_022387</name>
</gene>
<dbReference type="AlphaFoldDB" id="A0AAW1XF39"/>
<dbReference type="GO" id="GO:0000786">
    <property type="term" value="C:nucleosome"/>
    <property type="evidence" value="ECO:0007669"/>
    <property type="project" value="InterPro"/>
</dbReference>
<feature type="compositionally biased region" description="Basic residues" evidence="4">
    <location>
        <begin position="154"/>
        <end position="171"/>
    </location>
</feature>
<dbReference type="Pfam" id="PF00538">
    <property type="entry name" value="Linker_histone"/>
    <property type="match status" value="1"/>
</dbReference>
<reference evidence="6 7" key="1">
    <citation type="journal article" date="2023" name="G3 (Bethesda)">
        <title>A chromosome-length genome assembly and annotation of blackberry (Rubus argutus, cv. 'Hillquist').</title>
        <authorList>
            <person name="Bruna T."/>
            <person name="Aryal R."/>
            <person name="Dudchenko O."/>
            <person name="Sargent D.J."/>
            <person name="Mead D."/>
            <person name="Buti M."/>
            <person name="Cavallini A."/>
            <person name="Hytonen T."/>
            <person name="Andres J."/>
            <person name="Pham M."/>
            <person name="Weisz D."/>
            <person name="Mascagni F."/>
            <person name="Usai G."/>
            <person name="Natali L."/>
            <person name="Bassil N."/>
            <person name="Fernandez G.E."/>
            <person name="Lomsadze A."/>
            <person name="Armour M."/>
            <person name="Olukolu B."/>
            <person name="Poorten T."/>
            <person name="Britton C."/>
            <person name="Davik J."/>
            <person name="Ashrafi H."/>
            <person name="Aiden E.L."/>
            <person name="Borodovsky M."/>
            <person name="Worthington M."/>
        </authorList>
    </citation>
    <scope>NUCLEOTIDE SEQUENCE [LARGE SCALE GENOMIC DNA]</scope>
    <source>
        <strain evidence="6">PI 553951</strain>
    </source>
</reference>
<dbReference type="PROSITE" id="PS51504">
    <property type="entry name" value="H15"/>
    <property type="match status" value="1"/>
</dbReference>
<organism evidence="6 7">
    <name type="scientific">Rubus argutus</name>
    <name type="common">Southern blackberry</name>
    <dbReference type="NCBI Taxonomy" id="59490"/>
    <lineage>
        <taxon>Eukaryota</taxon>
        <taxon>Viridiplantae</taxon>
        <taxon>Streptophyta</taxon>
        <taxon>Embryophyta</taxon>
        <taxon>Tracheophyta</taxon>
        <taxon>Spermatophyta</taxon>
        <taxon>Magnoliopsida</taxon>
        <taxon>eudicotyledons</taxon>
        <taxon>Gunneridae</taxon>
        <taxon>Pentapetalae</taxon>
        <taxon>rosids</taxon>
        <taxon>fabids</taxon>
        <taxon>Rosales</taxon>
        <taxon>Rosaceae</taxon>
        <taxon>Rosoideae</taxon>
        <taxon>Rosoideae incertae sedis</taxon>
        <taxon>Rubus</taxon>
    </lineage>
</organism>
<evidence type="ECO:0000256" key="4">
    <source>
        <dbReference type="SAM" id="MobiDB-lite"/>
    </source>
</evidence>
<dbReference type="InterPro" id="IPR036390">
    <property type="entry name" value="WH_DNA-bd_sf"/>
</dbReference>
<keyword evidence="7" id="KW-1185">Reference proteome</keyword>
<evidence type="ECO:0000313" key="6">
    <source>
        <dbReference type="EMBL" id="KAK9935277.1"/>
    </source>
</evidence>
<dbReference type="GO" id="GO:0031492">
    <property type="term" value="F:nucleosomal DNA binding"/>
    <property type="evidence" value="ECO:0007669"/>
    <property type="project" value="TreeGrafter"/>
</dbReference>
<dbReference type="InterPro" id="IPR005818">
    <property type="entry name" value="Histone_H1/H5_H15"/>
</dbReference>
<accession>A0AAW1XF39</accession>
<evidence type="ECO:0000256" key="1">
    <source>
        <dbReference type="ARBA" id="ARBA00004123"/>
    </source>
</evidence>
<dbReference type="GO" id="GO:0045910">
    <property type="term" value="P:negative regulation of DNA recombination"/>
    <property type="evidence" value="ECO:0007669"/>
    <property type="project" value="TreeGrafter"/>
</dbReference>
<evidence type="ECO:0000256" key="2">
    <source>
        <dbReference type="ARBA" id="ARBA00023125"/>
    </source>
</evidence>
<dbReference type="EMBL" id="JBEDUW010000004">
    <property type="protein sequence ID" value="KAK9935277.1"/>
    <property type="molecule type" value="Genomic_DNA"/>
</dbReference>
<dbReference type="PANTHER" id="PTHR11467">
    <property type="entry name" value="HISTONE H1"/>
    <property type="match status" value="1"/>
</dbReference>
<dbReference type="InterPro" id="IPR036388">
    <property type="entry name" value="WH-like_DNA-bd_sf"/>
</dbReference>
<dbReference type="Gene3D" id="1.10.10.10">
    <property type="entry name" value="Winged helix-like DNA-binding domain superfamily/Winged helix DNA-binding domain"/>
    <property type="match status" value="1"/>
</dbReference>
<evidence type="ECO:0000259" key="5">
    <source>
        <dbReference type="PROSITE" id="PS51504"/>
    </source>
</evidence>
<protein>
    <recommendedName>
        <fullName evidence="5">H15 domain-containing protein</fullName>
    </recommendedName>
</protein>
<dbReference type="PANTHER" id="PTHR11467:SF109">
    <property type="entry name" value="H15 DOMAIN-CONTAINING PROTEIN"/>
    <property type="match status" value="1"/>
</dbReference>
<dbReference type="GO" id="GO:0005730">
    <property type="term" value="C:nucleolus"/>
    <property type="evidence" value="ECO:0007669"/>
    <property type="project" value="TreeGrafter"/>
</dbReference>
<dbReference type="GO" id="GO:0006334">
    <property type="term" value="P:nucleosome assembly"/>
    <property type="evidence" value="ECO:0007669"/>
    <property type="project" value="InterPro"/>
</dbReference>
<keyword evidence="2" id="KW-0238">DNA-binding</keyword>
<proteinExistence type="predicted"/>
<sequence>MATPKPQHPFHINLEEQRQSRITCRLRDAVLARVVAARPSKPINAADHMNSGVERFLQELIPNVYTPTHPPYASMIQRAIEELNEEEGGVSEVAISKFIKREYEGLPWAHEGLLRLHLKKQCEIGVLVSLDGGRYNLNVVKDGGDEGSVDIGRKLRRKRRPRQGRRGRGRWRGREEAMNQ</sequence>
<comment type="caution">
    <text evidence="6">The sequence shown here is derived from an EMBL/GenBank/DDBJ whole genome shotgun (WGS) entry which is preliminary data.</text>
</comment>